<comment type="caution">
    <text evidence="9">The sequence shown here is derived from an EMBL/GenBank/DDBJ whole genome shotgun (WGS) entry which is preliminary data.</text>
</comment>
<dbReference type="PANTHER" id="PTHR30472:SF25">
    <property type="entry name" value="ABC TRANSPORTER PERMEASE PROTEIN MJ0876-RELATED"/>
    <property type="match status" value="1"/>
</dbReference>
<dbReference type="AlphaFoldDB" id="A0A2M9BNU7"/>
<evidence type="ECO:0000313" key="10">
    <source>
        <dbReference type="Proteomes" id="UP000228535"/>
    </source>
</evidence>
<evidence type="ECO:0000256" key="3">
    <source>
        <dbReference type="ARBA" id="ARBA00022448"/>
    </source>
</evidence>
<feature type="transmembrane region" description="Helical" evidence="8">
    <location>
        <begin position="324"/>
        <end position="344"/>
    </location>
</feature>
<dbReference type="EMBL" id="PGFA01000001">
    <property type="protein sequence ID" value="PJJ59617.1"/>
    <property type="molecule type" value="Genomic_DNA"/>
</dbReference>
<name>A0A2M9BNU7_9BACT</name>
<keyword evidence="6 8" id="KW-1133">Transmembrane helix</keyword>
<proteinExistence type="inferred from homology"/>
<dbReference type="OrthoDB" id="9811721at2"/>
<dbReference type="SUPFAM" id="SSF81345">
    <property type="entry name" value="ABC transporter involved in vitamin B12 uptake, BtuC"/>
    <property type="match status" value="1"/>
</dbReference>
<evidence type="ECO:0000256" key="6">
    <source>
        <dbReference type="ARBA" id="ARBA00022989"/>
    </source>
</evidence>
<comment type="subcellular location">
    <subcellularLocation>
        <location evidence="1">Cell membrane</location>
        <topology evidence="1">Multi-pass membrane protein</topology>
    </subcellularLocation>
</comment>
<protein>
    <submittedName>
        <fullName evidence="9">Iron complex transport system permease protein</fullName>
    </submittedName>
</protein>
<accession>A0A2M9BNU7</accession>
<evidence type="ECO:0000256" key="8">
    <source>
        <dbReference type="SAM" id="Phobius"/>
    </source>
</evidence>
<keyword evidence="3" id="KW-0813">Transport</keyword>
<feature type="transmembrane region" description="Helical" evidence="8">
    <location>
        <begin position="135"/>
        <end position="155"/>
    </location>
</feature>
<dbReference type="PANTHER" id="PTHR30472">
    <property type="entry name" value="FERRIC ENTEROBACTIN TRANSPORT SYSTEM PERMEASE PROTEIN"/>
    <property type="match status" value="1"/>
</dbReference>
<evidence type="ECO:0000256" key="5">
    <source>
        <dbReference type="ARBA" id="ARBA00022692"/>
    </source>
</evidence>
<dbReference type="InterPro" id="IPR000522">
    <property type="entry name" value="ABC_transptr_permease_BtuC"/>
</dbReference>
<dbReference type="FunFam" id="1.10.3470.10:FF:000001">
    <property type="entry name" value="Vitamin B12 ABC transporter permease BtuC"/>
    <property type="match status" value="1"/>
</dbReference>
<feature type="transmembrane region" description="Helical" evidence="8">
    <location>
        <begin position="295"/>
        <end position="312"/>
    </location>
</feature>
<feature type="transmembrane region" description="Helical" evidence="8">
    <location>
        <begin position="167"/>
        <end position="190"/>
    </location>
</feature>
<feature type="transmembrane region" description="Helical" evidence="8">
    <location>
        <begin position="102"/>
        <end position="123"/>
    </location>
</feature>
<evidence type="ECO:0000256" key="7">
    <source>
        <dbReference type="ARBA" id="ARBA00023136"/>
    </source>
</evidence>
<gene>
    <name evidence="9" type="ORF">CLV45_1037</name>
</gene>
<keyword evidence="4" id="KW-1003">Cell membrane</keyword>
<feature type="transmembrane region" description="Helical" evidence="8">
    <location>
        <begin position="259"/>
        <end position="283"/>
    </location>
</feature>
<dbReference type="GO" id="GO:0005886">
    <property type="term" value="C:plasma membrane"/>
    <property type="evidence" value="ECO:0007669"/>
    <property type="project" value="UniProtKB-SubCell"/>
</dbReference>
<keyword evidence="7 8" id="KW-0472">Membrane</keyword>
<dbReference type="GO" id="GO:0022857">
    <property type="term" value="F:transmembrane transporter activity"/>
    <property type="evidence" value="ECO:0007669"/>
    <property type="project" value="InterPro"/>
</dbReference>
<dbReference type="CDD" id="cd06550">
    <property type="entry name" value="TM_ABC_iron-siderophores_like"/>
    <property type="match status" value="1"/>
</dbReference>
<comment type="similarity">
    <text evidence="2">Belongs to the binding-protein-dependent transport system permease family. FecCD subfamily.</text>
</comment>
<dbReference type="Gene3D" id="1.10.3470.10">
    <property type="entry name" value="ABC transporter involved in vitamin B12 uptake, BtuC"/>
    <property type="match status" value="1"/>
</dbReference>
<reference evidence="9 10" key="1">
    <citation type="submission" date="2017-11" db="EMBL/GenBank/DDBJ databases">
        <title>Genomic Encyclopedia of Archaeal and Bacterial Type Strains, Phase II (KMG-II): From Individual Species to Whole Genera.</title>
        <authorList>
            <person name="Goeker M."/>
        </authorList>
    </citation>
    <scope>NUCLEOTIDE SEQUENCE [LARGE SCALE GENOMIC DNA]</scope>
    <source>
        <strain evidence="9 10">DSM 11115</strain>
    </source>
</reference>
<feature type="transmembrane region" description="Helical" evidence="8">
    <location>
        <begin position="70"/>
        <end position="90"/>
    </location>
</feature>
<keyword evidence="5 8" id="KW-0812">Transmembrane</keyword>
<dbReference type="Proteomes" id="UP000228535">
    <property type="component" value="Unassembled WGS sequence"/>
</dbReference>
<dbReference type="Pfam" id="PF01032">
    <property type="entry name" value="FecCD"/>
    <property type="match status" value="1"/>
</dbReference>
<sequence length="358" mass="37416">MRLSAGRVRAYFGLLLALLVVCIIVSARLGAVVLTFGEIGGYLAQSVGLSAASTDPTAALHEGVFFQIRLPRVLLCAVVGAALSVSGTLMQALFRNPIVEPGLIGTSAGAALGAAVIFVLGASMSWVNSTFLGNFVLPAAAFVGALAATGLVYRLSRVQGRVTVASMLLAGIAVNALAAGGTGFLAYIARDPQARSITFWNLGSFSSADWPSFYMVLTVTVVGVGLALRFAKALNALQLGENEAQYLGVNTRQLQTRILLLNTLLVAVATSTVGVIGFVGLVVPHLLRLVRFADNRLLILGSSLLGAILMIISDTVARTIIAPAELPIGVLTAFIGAPVFLWMLSHYQQLNQRGGFYA</sequence>
<dbReference type="InterPro" id="IPR037294">
    <property type="entry name" value="ABC_BtuC-like"/>
</dbReference>
<evidence type="ECO:0000313" key="9">
    <source>
        <dbReference type="EMBL" id="PJJ59617.1"/>
    </source>
</evidence>
<keyword evidence="10" id="KW-1185">Reference proteome</keyword>
<organism evidence="9 10">
    <name type="scientific">Hymenobacter chitinivorans DSM 11115</name>
    <dbReference type="NCBI Taxonomy" id="1121954"/>
    <lineage>
        <taxon>Bacteria</taxon>
        <taxon>Pseudomonadati</taxon>
        <taxon>Bacteroidota</taxon>
        <taxon>Cytophagia</taxon>
        <taxon>Cytophagales</taxon>
        <taxon>Hymenobacteraceae</taxon>
        <taxon>Hymenobacter</taxon>
    </lineage>
</organism>
<feature type="transmembrane region" description="Helical" evidence="8">
    <location>
        <begin position="12"/>
        <end position="36"/>
    </location>
</feature>
<evidence type="ECO:0000256" key="1">
    <source>
        <dbReference type="ARBA" id="ARBA00004651"/>
    </source>
</evidence>
<feature type="transmembrane region" description="Helical" evidence="8">
    <location>
        <begin position="210"/>
        <end position="231"/>
    </location>
</feature>
<dbReference type="GO" id="GO:0033214">
    <property type="term" value="P:siderophore-iron import into cell"/>
    <property type="evidence" value="ECO:0007669"/>
    <property type="project" value="TreeGrafter"/>
</dbReference>
<evidence type="ECO:0000256" key="4">
    <source>
        <dbReference type="ARBA" id="ARBA00022475"/>
    </source>
</evidence>
<dbReference type="RefSeq" id="WP_100335324.1">
    <property type="nucleotide sequence ID" value="NZ_PGFA01000001.1"/>
</dbReference>
<evidence type="ECO:0000256" key="2">
    <source>
        <dbReference type="ARBA" id="ARBA00007935"/>
    </source>
</evidence>